<accession>A0A8X8IIS5</accession>
<gene>
    <name evidence="2" type="ORF">SAMN05444410_11330</name>
</gene>
<organism evidence="2 3">
    <name type="scientific">Hydrobacter penzbergensis</name>
    <dbReference type="NCBI Taxonomy" id="1235997"/>
    <lineage>
        <taxon>Bacteria</taxon>
        <taxon>Pseudomonadati</taxon>
        <taxon>Bacteroidota</taxon>
        <taxon>Chitinophagia</taxon>
        <taxon>Chitinophagales</taxon>
        <taxon>Chitinophagaceae</taxon>
        <taxon>Hydrobacter</taxon>
    </lineage>
</organism>
<dbReference type="Proteomes" id="UP000198711">
    <property type="component" value="Unassembled WGS sequence"/>
</dbReference>
<dbReference type="EMBL" id="FNNO01000013">
    <property type="protein sequence ID" value="SDX31415.1"/>
    <property type="molecule type" value="Genomic_DNA"/>
</dbReference>
<evidence type="ECO:0000313" key="2">
    <source>
        <dbReference type="EMBL" id="SDX31415.1"/>
    </source>
</evidence>
<evidence type="ECO:0000313" key="3">
    <source>
        <dbReference type="Proteomes" id="UP000198711"/>
    </source>
</evidence>
<feature type="chain" id="PRO_5036501705" evidence="1">
    <location>
        <begin position="28"/>
        <end position="125"/>
    </location>
</feature>
<keyword evidence="3" id="KW-1185">Reference proteome</keyword>
<sequence length="125" mass="14399">MAKFTHISRNALLLLLALQVLNLSTNAIEFQPFHTSNLYEFNDLNSIAEYVTEVVLKHYNAFPEFGQQPSSKSQVEKHISFKLSVPSPFTLLVKKEQASIQYSDTIKDTYRYLFFKEINPPPPKC</sequence>
<comment type="caution">
    <text evidence="2">The sequence shown here is derived from an EMBL/GenBank/DDBJ whole genome shotgun (WGS) entry which is preliminary data.</text>
</comment>
<protein>
    <submittedName>
        <fullName evidence="2">Uncharacterized protein</fullName>
    </submittedName>
</protein>
<dbReference type="AlphaFoldDB" id="A0A8X8IIS5"/>
<evidence type="ECO:0000256" key="1">
    <source>
        <dbReference type="SAM" id="SignalP"/>
    </source>
</evidence>
<name>A0A8X8IIS5_9BACT</name>
<feature type="signal peptide" evidence="1">
    <location>
        <begin position="1"/>
        <end position="27"/>
    </location>
</feature>
<keyword evidence="1" id="KW-0732">Signal</keyword>
<proteinExistence type="predicted"/>
<dbReference type="RefSeq" id="WP_139173922.1">
    <property type="nucleotide sequence ID" value="NZ_FNNO01000013.1"/>
</dbReference>
<reference evidence="2 3" key="1">
    <citation type="submission" date="2016-10" db="EMBL/GenBank/DDBJ databases">
        <authorList>
            <person name="Varghese N."/>
            <person name="Submissions S."/>
        </authorList>
    </citation>
    <scope>NUCLEOTIDE SEQUENCE [LARGE SCALE GENOMIC DNA]</scope>
    <source>
        <strain evidence="2 3">DSM 25353</strain>
    </source>
</reference>